<dbReference type="GO" id="GO:0003677">
    <property type="term" value="F:DNA binding"/>
    <property type="evidence" value="ECO:0007669"/>
    <property type="project" value="UniProtKB-KW"/>
</dbReference>
<dbReference type="Pfam" id="PF04595">
    <property type="entry name" value="Pox_I6"/>
    <property type="match status" value="1"/>
</dbReference>
<accession>A0A481NHA4</accession>
<protein>
    <submittedName>
        <fullName evidence="7">M042L</fullName>
    </submittedName>
</protein>
<evidence type="ECO:0000313" key="7">
    <source>
        <dbReference type="EMBL" id="QAV39932.1"/>
    </source>
</evidence>
<feature type="domain" description="Poxvirus F5/Telomere-binding protein I6" evidence="5">
    <location>
        <begin position="29"/>
        <end position="348"/>
    </location>
</feature>
<organism evidence="7 8">
    <name type="scientific">Myxoma virus</name>
    <dbReference type="NCBI Taxonomy" id="10273"/>
    <lineage>
        <taxon>Viruses</taxon>
        <taxon>Varidnaviria</taxon>
        <taxon>Bamfordvirae</taxon>
        <taxon>Nucleocytoviricota</taxon>
        <taxon>Pokkesviricetes</taxon>
        <taxon>Chitovirales</taxon>
        <taxon>Poxviridae</taxon>
        <taxon>Chordopoxvirinae</taxon>
        <taxon>Leporipoxvirus</taxon>
        <taxon>Leporipoxvirus myxoma</taxon>
    </lineage>
</organism>
<reference evidence="7" key="1">
    <citation type="journal article" date="2019" name="J. Virol.">
        <title>Punctuated evolution of myxoma virus: rapid and disjunct evolution of a recent viral lineage in Australia.</title>
        <authorList>
            <person name="Eden J.-S."/>
            <person name="Kerr P.J."/>
            <person name="Holmes E.C."/>
        </authorList>
    </citation>
    <scope>NUCLEOTIDE SEQUENCE [LARGE SCALE GENOMIC DNA]</scope>
    <source>
        <strain evidence="7">Aust/SA/Pukatja/03-2016</strain>
    </source>
</reference>
<dbReference type="Proteomes" id="UP000293529">
    <property type="component" value="Segment"/>
</dbReference>
<dbReference type="EMBL" id="MK388126">
    <property type="protein sequence ID" value="QAV39932.1"/>
    <property type="molecule type" value="Genomic_DNA"/>
</dbReference>
<evidence type="ECO:0000313" key="8">
    <source>
        <dbReference type="Proteomes" id="UP000293529"/>
    </source>
</evidence>
<dbReference type="InterPro" id="IPR022219">
    <property type="entry name" value="Poxvirus_I6_C"/>
</dbReference>
<sequence length="386" mass="44552">MNNFIKHIASKMAKPVYKVTEPVNELKLKECIVSFNFDHFYYNNEGVFNKPCNVLEDVSKTWAVMERFKYEKYVIVGLVKILKKLAYISDIFFVPVGWIAGASTVHTNETHHVIVKVIFLSAFTVIKNKVKDYLSYHDVRNVSVHQTDKDVHVRTFAVPDQLPSVVISFFPFCVEYILVVLFFGAYEESYYGLTYVAHKEHLYTIVELLKPLSSEINIWSDEATRFVSVKLVDDRPKRSFPEKKIYPVSEIVHAFNASVFDTPAVVQRLHVTCFVPKKIISLIDLPSNVPIKAFSKNGVDYITHINDERLTSVLVIAKDDFMKHVTFLGTFKKENIIWKGCYTYRITEATFDVPTLKVTTSCKKKTCKKHAFDNFTFTTRIDSYIV</sequence>
<gene>
    <name evidence="7" type="primary">m042L</name>
</gene>
<evidence type="ECO:0000259" key="5">
    <source>
        <dbReference type="Pfam" id="PF04595"/>
    </source>
</evidence>
<evidence type="ECO:0000259" key="6">
    <source>
        <dbReference type="Pfam" id="PF12562"/>
    </source>
</evidence>
<dbReference type="GO" id="GO:0016032">
    <property type="term" value="P:viral process"/>
    <property type="evidence" value="ECO:0007669"/>
    <property type="project" value="InterPro"/>
</dbReference>
<keyword evidence="2" id="KW-0946">Virion</keyword>
<comment type="function">
    <text evidence="4">Binds to the hairpin form of the viral telomeric sequence. Might direct genome encapsidation into the virus particle.</text>
</comment>
<evidence type="ECO:0000256" key="3">
    <source>
        <dbReference type="ARBA" id="ARBA00023125"/>
    </source>
</evidence>
<feature type="domain" description="Poxvirus I6 C-terminal" evidence="6">
    <location>
        <begin position="349"/>
        <end position="385"/>
    </location>
</feature>
<evidence type="ECO:0000256" key="4">
    <source>
        <dbReference type="ARBA" id="ARBA00025415"/>
    </source>
</evidence>
<keyword evidence="3" id="KW-0238">DNA-binding</keyword>
<evidence type="ECO:0000256" key="1">
    <source>
        <dbReference type="ARBA" id="ARBA00004328"/>
    </source>
</evidence>
<name>A0A481NHA4_9POXV</name>
<comment type="subcellular location">
    <subcellularLocation>
        <location evidence="1">Virion</location>
    </subcellularLocation>
</comment>
<evidence type="ECO:0000256" key="2">
    <source>
        <dbReference type="ARBA" id="ARBA00022844"/>
    </source>
</evidence>
<proteinExistence type="predicted"/>
<dbReference type="GO" id="GO:0044423">
    <property type="term" value="C:virion component"/>
    <property type="evidence" value="ECO:0007669"/>
    <property type="project" value="UniProtKB-KW"/>
</dbReference>
<dbReference type="InterPro" id="IPR007674">
    <property type="entry name" value="Poxvirus_F5/I6_dom"/>
</dbReference>
<dbReference type="Pfam" id="PF12562">
    <property type="entry name" value="Pox_I6_C"/>
    <property type="match status" value="1"/>
</dbReference>